<feature type="domain" description="Transglycosylase SLT" evidence="2">
    <location>
        <begin position="447"/>
        <end position="524"/>
    </location>
</feature>
<dbReference type="Proteomes" id="UP000593952">
    <property type="component" value="Segment"/>
</dbReference>
<dbReference type="InterPro" id="IPR023346">
    <property type="entry name" value="Lysozyme-like_dom_sf"/>
</dbReference>
<accession>A0A7S6R764</accession>
<dbReference type="CDD" id="cd00254">
    <property type="entry name" value="LT-like"/>
    <property type="match status" value="1"/>
</dbReference>
<gene>
    <name evidence="3" type="ORF">CPT_Maja_026</name>
</gene>
<dbReference type="InterPro" id="IPR008258">
    <property type="entry name" value="Transglycosylase_SLT_dom_1"/>
</dbReference>
<dbReference type="EMBL" id="MT708549">
    <property type="protein sequence ID" value="QOV06246.1"/>
    <property type="molecule type" value="Genomic_DNA"/>
</dbReference>
<dbReference type="Pfam" id="PF01464">
    <property type="entry name" value="SLT"/>
    <property type="match status" value="1"/>
</dbReference>
<feature type="coiled-coil region" evidence="1">
    <location>
        <begin position="9"/>
        <end position="36"/>
    </location>
</feature>
<reference evidence="3 4" key="1">
    <citation type="submission" date="2020-07" db="EMBL/GenBank/DDBJ databases">
        <title>Complete genome sequence of Burkholderia gladioli phage Maja.</title>
        <authorList>
            <person name="Yu Z."/>
            <person name="Yao G.W."/>
            <person name="Guadalupe Vizoso-Pinto M."/>
            <person name="Sun L."/>
            <person name="Le T."/>
            <person name="Gonzalez C."/>
            <person name="Young R."/>
            <person name="Liu M."/>
        </authorList>
    </citation>
    <scope>NUCLEOTIDE SEQUENCE [LARGE SCALE GENOMIC DNA]</scope>
</reference>
<organism evidence="3 4">
    <name type="scientific">Burkholderia phage Maja</name>
    <dbReference type="NCBI Taxonomy" id="2767571"/>
    <lineage>
        <taxon>Viruses</taxon>
        <taxon>Duplodnaviria</taxon>
        <taxon>Heunggongvirae</taxon>
        <taxon>Uroviricota</taxon>
        <taxon>Caudoviricetes</taxon>
        <taxon>Lindbergviridae</taxon>
        <taxon>Gladiolivirus</taxon>
        <taxon>Gladiolivirus maja</taxon>
    </lineage>
</organism>
<dbReference type="SUPFAM" id="SSF53955">
    <property type="entry name" value="Lysozyme-like"/>
    <property type="match status" value="1"/>
</dbReference>
<protein>
    <submittedName>
        <fullName evidence="3">Tape measure protein</fullName>
    </submittedName>
</protein>
<keyword evidence="1" id="KW-0175">Coiled coil</keyword>
<keyword evidence="4" id="KW-1185">Reference proteome</keyword>
<dbReference type="PANTHER" id="PTHR37423:SF2">
    <property type="entry name" value="MEMBRANE-BOUND LYTIC MUREIN TRANSGLYCOSYLASE C"/>
    <property type="match status" value="1"/>
</dbReference>
<evidence type="ECO:0000256" key="1">
    <source>
        <dbReference type="SAM" id="Coils"/>
    </source>
</evidence>
<sequence>MADEIDKFVLQYQIDLKDSISRLEKLNEKMNQVEKKGSDSQSGVSKWTKQFQKAKGEIVGASSSVEGFVSGVGKMPAKFLGVAAAIAAIGASIKVATAAAAEFREQRLTGQRIGVGELNVEQMQRRYSAASGGRVGAEETRSNLGQLAQFQESAFTDVTGMGRENLILQKLGMKAGKDIDKFIGDIQTKFAAMTEEQARAYGDLIGISRNFTDALRSSGKVQEELGKMSESQAKRSVEAAKATTELDKATGQINESFRKMKHEIGDVLLPVVTKGVELFAKLASGMEKGVSAVTDFLPAAFRVGKKEIEGVFNFATGKQTWASVVDEVAKTAGKEVADMNKGVSKETLNAAKEQNSSTRQMNLSLKRDINLFSGAVHTFANAIDQQQAWAAWAGEIGKAAGLSGPANLRGPENMNAPGMTNQYDPIIKQMIDKYGLDKLGYTAQDMKAQIAVESKFNPNAVSRAGAIGLGQIMPATGRKLGYTEEDLRDPVKNLDAMARVMKENRLKFGNVEDAMRAYNGGWNPETWGNKETAAYVPKIQRAKAAMAGGADTGYQFGGESRNRLRRRMVENEIASRLGLDLQQVQRGEASKGDVAWSLRQMEAGGMNEIRKLQIQLSENQRLTPMQRSQMNTQIQQQQIGLQSMREYGSTIEGYSRAGGREITIGEIPISVIVQGAENPQDTATAVSDRLKNEMGQVVNDRSFPLFN</sequence>
<evidence type="ECO:0000259" key="2">
    <source>
        <dbReference type="Pfam" id="PF01464"/>
    </source>
</evidence>
<proteinExistence type="predicted"/>
<evidence type="ECO:0000313" key="4">
    <source>
        <dbReference type="Proteomes" id="UP000593952"/>
    </source>
</evidence>
<dbReference type="Gene3D" id="1.10.530.10">
    <property type="match status" value="1"/>
</dbReference>
<evidence type="ECO:0000313" key="3">
    <source>
        <dbReference type="EMBL" id="QOV06246.1"/>
    </source>
</evidence>
<name>A0A7S6R764_9CAUD</name>
<dbReference type="PANTHER" id="PTHR37423">
    <property type="entry name" value="SOLUBLE LYTIC MUREIN TRANSGLYCOSYLASE-RELATED"/>
    <property type="match status" value="1"/>
</dbReference>